<protein>
    <submittedName>
        <fullName evidence="1">Uncharacterized protein</fullName>
    </submittedName>
</protein>
<gene>
    <name evidence="1" type="ORF">PIIN_10998</name>
</gene>
<accession>G4U0C0</accession>
<reference evidence="1 2" key="1">
    <citation type="journal article" date="2011" name="PLoS Pathog.">
        <title>Endophytic Life Strategies Decoded by Genome and Transcriptome Analyses of the Mutualistic Root Symbiont Piriformospora indica.</title>
        <authorList>
            <person name="Zuccaro A."/>
            <person name="Lahrmann U."/>
            <person name="Guldener U."/>
            <person name="Langen G."/>
            <person name="Pfiffi S."/>
            <person name="Biedenkopf D."/>
            <person name="Wong P."/>
            <person name="Samans B."/>
            <person name="Grimm C."/>
            <person name="Basiewicz M."/>
            <person name="Murat C."/>
            <person name="Martin F."/>
            <person name="Kogel K.H."/>
        </authorList>
    </citation>
    <scope>NUCLEOTIDE SEQUENCE [LARGE SCALE GENOMIC DNA]</scope>
    <source>
        <strain evidence="1 2">DSM 11827</strain>
    </source>
</reference>
<sequence>MNPWSSPSDSRPTAHRLCLARRTRQFDCGRGELVGLWESNSKVMKRDGPQIVSGSYSNTIRLWNTETALGAKANASDQDDTEFVYSDLRGTPLRLVVPGFNQCSLSLDGWVHSSSKRLFWVPPDNRRGLKYPYRLTIPTSAPFRVTKLDFTNFQSGSSWTKVRTDACS</sequence>
<dbReference type="InParanoid" id="G4U0C0"/>
<dbReference type="AlphaFoldDB" id="G4U0C0"/>
<dbReference type="HOGENOM" id="CLU_000288_57_19_1"/>
<proteinExistence type="predicted"/>
<organism evidence="1 2">
    <name type="scientific">Serendipita indica (strain DSM 11827)</name>
    <name type="common">Root endophyte fungus</name>
    <name type="synonym">Piriformospora indica</name>
    <dbReference type="NCBI Taxonomy" id="1109443"/>
    <lineage>
        <taxon>Eukaryota</taxon>
        <taxon>Fungi</taxon>
        <taxon>Dikarya</taxon>
        <taxon>Basidiomycota</taxon>
        <taxon>Agaricomycotina</taxon>
        <taxon>Agaricomycetes</taxon>
        <taxon>Sebacinales</taxon>
        <taxon>Serendipitaceae</taxon>
        <taxon>Serendipita</taxon>
    </lineage>
</organism>
<keyword evidence="2" id="KW-1185">Reference proteome</keyword>
<evidence type="ECO:0000313" key="1">
    <source>
        <dbReference type="EMBL" id="CCA77013.1"/>
    </source>
</evidence>
<evidence type="ECO:0000313" key="2">
    <source>
        <dbReference type="Proteomes" id="UP000007148"/>
    </source>
</evidence>
<dbReference type="Proteomes" id="UP000007148">
    <property type="component" value="Unassembled WGS sequence"/>
</dbReference>
<dbReference type="EMBL" id="CAFZ01001188">
    <property type="protein sequence ID" value="CCA77013.1"/>
    <property type="molecule type" value="Genomic_DNA"/>
</dbReference>
<comment type="caution">
    <text evidence="1">The sequence shown here is derived from an EMBL/GenBank/DDBJ whole genome shotgun (WGS) entry which is preliminary data.</text>
</comment>
<name>G4U0C0_SERID</name>